<accession>A0A0D3J8N9</accession>
<reference evidence="2" key="2">
    <citation type="submission" date="2024-10" db="UniProtKB">
        <authorList>
            <consortium name="EnsemblProtists"/>
        </authorList>
    </citation>
    <scope>IDENTIFICATION</scope>
</reference>
<dbReference type="GeneID" id="17265419"/>
<evidence type="ECO:0000313" key="2">
    <source>
        <dbReference type="EnsemblProtists" id="EOD19874"/>
    </source>
</evidence>
<dbReference type="RefSeq" id="XP_005772303.1">
    <property type="nucleotide sequence ID" value="XM_005772246.1"/>
</dbReference>
<dbReference type="Proteomes" id="UP000013827">
    <property type="component" value="Unassembled WGS sequence"/>
</dbReference>
<dbReference type="AlphaFoldDB" id="A0A0D3J8N9"/>
<proteinExistence type="predicted"/>
<reference evidence="3" key="1">
    <citation type="journal article" date="2013" name="Nature">
        <title>Pan genome of the phytoplankton Emiliania underpins its global distribution.</title>
        <authorList>
            <person name="Read B.A."/>
            <person name="Kegel J."/>
            <person name="Klute M.J."/>
            <person name="Kuo A."/>
            <person name="Lefebvre S.C."/>
            <person name="Maumus F."/>
            <person name="Mayer C."/>
            <person name="Miller J."/>
            <person name="Monier A."/>
            <person name="Salamov A."/>
            <person name="Young J."/>
            <person name="Aguilar M."/>
            <person name="Claverie J.M."/>
            <person name="Frickenhaus S."/>
            <person name="Gonzalez K."/>
            <person name="Herman E.K."/>
            <person name="Lin Y.C."/>
            <person name="Napier J."/>
            <person name="Ogata H."/>
            <person name="Sarno A.F."/>
            <person name="Shmutz J."/>
            <person name="Schroeder D."/>
            <person name="de Vargas C."/>
            <person name="Verret F."/>
            <person name="von Dassow P."/>
            <person name="Valentin K."/>
            <person name="Van de Peer Y."/>
            <person name="Wheeler G."/>
            <person name="Dacks J.B."/>
            <person name="Delwiche C.F."/>
            <person name="Dyhrman S.T."/>
            <person name="Glockner G."/>
            <person name="John U."/>
            <person name="Richards T."/>
            <person name="Worden A.Z."/>
            <person name="Zhang X."/>
            <person name="Grigoriev I.V."/>
            <person name="Allen A.E."/>
            <person name="Bidle K."/>
            <person name="Borodovsky M."/>
            <person name="Bowler C."/>
            <person name="Brownlee C."/>
            <person name="Cock J.M."/>
            <person name="Elias M."/>
            <person name="Gladyshev V.N."/>
            <person name="Groth M."/>
            <person name="Guda C."/>
            <person name="Hadaegh A."/>
            <person name="Iglesias-Rodriguez M.D."/>
            <person name="Jenkins J."/>
            <person name="Jones B.M."/>
            <person name="Lawson T."/>
            <person name="Leese F."/>
            <person name="Lindquist E."/>
            <person name="Lobanov A."/>
            <person name="Lomsadze A."/>
            <person name="Malik S.B."/>
            <person name="Marsh M.E."/>
            <person name="Mackinder L."/>
            <person name="Mock T."/>
            <person name="Mueller-Roeber B."/>
            <person name="Pagarete A."/>
            <person name="Parker M."/>
            <person name="Probert I."/>
            <person name="Quesneville H."/>
            <person name="Raines C."/>
            <person name="Rensing S.A."/>
            <person name="Riano-Pachon D.M."/>
            <person name="Richier S."/>
            <person name="Rokitta S."/>
            <person name="Shiraiwa Y."/>
            <person name="Soanes D.M."/>
            <person name="van der Giezen M."/>
            <person name="Wahlund T.M."/>
            <person name="Williams B."/>
            <person name="Wilson W."/>
            <person name="Wolfe G."/>
            <person name="Wurch L.L."/>
        </authorList>
    </citation>
    <scope>NUCLEOTIDE SEQUENCE</scope>
</reference>
<dbReference type="PaxDb" id="2903-EOD19874"/>
<dbReference type="EnsemblProtists" id="EOD19874">
    <property type="protein sequence ID" value="EOD19874"/>
    <property type="gene ID" value="EMIHUDRAFT_444805"/>
</dbReference>
<organism evidence="2 3">
    <name type="scientific">Emiliania huxleyi (strain CCMP1516)</name>
    <dbReference type="NCBI Taxonomy" id="280463"/>
    <lineage>
        <taxon>Eukaryota</taxon>
        <taxon>Haptista</taxon>
        <taxon>Haptophyta</taxon>
        <taxon>Prymnesiophyceae</taxon>
        <taxon>Isochrysidales</taxon>
        <taxon>Noelaerhabdaceae</taxon>
        <taxon>Emiliania</taxon>
    </lineage>
</organism>
<evidence type="ECO:0000313" key="3">
    <source>
        <dbReference type="Proteomes" id="UP000013827"/>
    </source>
</evidence>
<keyword evidence="3" id="KW-1185">Reference proteome</keyword>
<protein>
    <submittedName>
        <fullName evidence="2">Uncharacterized protein</fullName>
    </submittedName>
</protein>
<feature type="region of interest" description="Disordered" evidence="1">
    <location>
        <begin position="160"/>
        <end position="184"/>
    </location>
</feature>
<name>A0A0D3J8N9_EMIH1</name>
<dbReference type="KEGG" id="ehx:EMIHUDRAFT_444805"/>
<evidence type="ECO:0000256" key="1">
    <source>
        <dbReference type="SAM" id="MobiDB-lite"/>
    </source>
</evidence>
<sequence length="422" mass="46412">MARTQAAEMRDLAVTAFFRCAFSDDTYPPENMERIFGVSMDDGVGKCVFNAWKTLYLRDKVAVGSVKAALAAGRLPEFFEDTVRSLSSRPGAAATHSYYTLRLLGEEVDMPASWNLPPGELFSRIPWERRVHAAMADSPPATGARAPTASLAGRTTVQPRRLFTGAPPPQADSPQAGGGTGVAVGSPVAEGVVLQAEDSRGEPVAIAQPVEVVEGSPLRPGEERMIRQHLDTHFVGQELVLRHLTSTRGRHLNGQSARVVGRDREPGRYRLHVSVNGGEPFRVLSTNLAHPGRPVRAPRPASEDTEAVLRTLWALLAEYPAERSMRTDMRCRVGYVRSHVEAGLVPPPTRCGDEIREREEQSSWVQTISHMRPCCHGDNVCDLRRFDRSNFLSLKEWVITGTCEVCQSVFFADPATDMDDTE</sequence>
<dbReference type="HOGENOM" id="CLU_651234_0_0_1"/>